<reference evidence="1" key="1">
    <citation type="submission" date="2018-11" db="EMBL/GenBank/DDBJ databases">
        <authorList>
            <consortium name="Pathogen Informatics"/>
        </authorList>
    </citation>
    <scope>NUCLEOTIDE SEQUENCE</scope>
</reference>
<evidence type="ECO:0000313" key="2">
    <source>
        <dbReference type="Proteomes" id="UP000784294"/>
    </source>
</evidence>
<evidence type="ECO:0000313" key="1">
    <source>
        <dbReference type="EMBL" id="VEL29136.1"/>
    </source>
</evidence>
<protein>
    <submittedName>
        <fullName evidence="1">Uncharacterized protein</fullName>
    </submittedName>
</protein>
<name>A0A448X696_9PLAT</name>
<keyword evidence="2" id="KW-1185">Reference proteome</keyword>
<gene>
    <name evidence="1" type="ORF">PXEA_LOCUS22576</name>
</gene>
<sequence length="95" mass="11041">MPRRDDKIWMNEAAEKPFATASRRAKRLSCVWPMGKCQPVKFARVADSRLPRMPNSRSHFARLPLYPLHDSSSLTRLELDPPVWKPQNDIFDPIP</sequence>
<organism evidence="1 2">
    <name type="scientific">Protopolystoma xenopodis</name>
    <dbReference type="NCBI Taxonomy" id="117903"/>
    <lineage>
        <taxon>Eukaryota</taxon>
        <taxon>Metazoa</taxon>
        <taxon>Spiralia</taxon>
        <taxon>Lophotrochozoa</taxon>
        <taxon>Platyhelminthes</taxon>
        <taxon>Monogenea</taxon>
        <taxon>Polyopisthocotylea</taxon>
        <taxon>Polystomatidea</taxon>
        <taxon>Polystomatidae</taxon>
        <taxon>Protopolystoma</taxon>
    </lineage>
</organism>
<dbReference type="Proteomes" id="UP000784294">
    <property type="component" value="Unassembled WGS sequence"/>
</dbReference>
<dbReference type="EMBL" id="CAAALY010100576">
    <property type="protein sequence ID" value="VEL29136.1"/>
    <property type="molecule type" value="Genomic_DNA"/>
</dbReference>
<proteinExistence type="predicted"/>
<dbReference type="AlphaFoldDB" id="A0A448X696"/>
<accession>A0A448X696</accession>
<comment type="caution">
    <text evidence="1">The sequence shown here is derived from an EMBL/GenBank/DDBJ whole genome shotgun (WGS) entry which is preliminary data.</text>
</comment>